<dbReference type="GO" id="GO:0032221">
    <property type="term" value="C:Rpd3S complex"/>
    <property type="evidence" value="ECO:0007669"/>
    <property type="project" value="TreeGrafter"/>
</dbReference>
<feature type="region of interest" description="Disordered" evidence="5">
    <location>
        <begin position="399"/>
        <end position="422"/>
    </location>
</feature>
<dbReference type="GO" id="GO:0008270">
    <property type="term" value="F:zinc ion binding"/>
    <property type="evidence" value="ECO:0007669"/>
    <property type="project" value="UniProtKB-KW"/>
</dbReference>
<dbReference type="InterPro" id="IPR011011">
    <property type="entry name" value="Znf_FYVE_PHD"/>
</dbReference>
<dbReference type="PANTHER" id="PTHR47636">
    <property type="entry name" value="TRANSCRIPTIONAL REGULATORY PROTEIN RCO1"/>
    <property type="match status" value="1"/>
</dbReference>
<dbReference type="Gene3D" id="3.30.40.10">
    <property type="entry name" value="Zinc/RING finger domain, C3HC4 (zinc finger)"/>
    <property type="match status" value="2"/>
</dbReference>
<keyword evidence="3" id="KW-0862">Zinc</keyword>
<dbReference type="InterPro" id="IPR019786">
    <property type="entry name" value="Zinc_finger_PHD-type_CS"/>
</dbReference>
<dbReference type="AlphaFoldDB" id="A0A2T9YS90"/>
<comment type="caution">
    <text evidence="7">The sequence shown here is derived from an EMBL/GenBank/DDBJ whole genome shotgun (WGS) entry which is preliminary data.</text>
</comment>
<dbReference type="Pfam" id="PF00628">
    <property type="entry name" value="PHD"/>
    <property type="match status" value="2"/>
</dbReference>
<dbReference type="SMART" id="SM00249">
    <property type="entry name" value="PHD"/>
    <property type="match status" value="2"/>
</dbReference>
<reference evidence="7 8" key="1">
    <citation type="journal article" date="2018" name="MBio">
        <title>Comparative Genomics Reveals the Core Gene Toolbox for the Fungus-Insect Symbiosis.</title>
        <authorList>
            <person name="Wang Y."/>
            <person name="Stata M."/>
            <person name="Wang W."/>
            <person name="Stajich J.E."/>
            <person name="White M.M."/>
            <person name="Moncalvo J.M."/>
        </authorList>
    </citation>
    <scope>NUCLEOTIDE SEQUENCE [LARGE SCALE GENOMIC DNA]</scope>
    <source>
        <strain evidence="7 8">SWE-8-4</strain>
    </source>
</reference>
<dbReference type="SUPFAM" id="SSF57903">
    <property type="entry name" value="FYVE/PHD zinc finger"/>
    <property type="match status" value="2"/>
</dbReference>
<gene>
    <name evidence="7" type="ORF">BB561_001990</name>
</gene>
<evidence type="ECO:0000256" key="2">
    <source>
        <dbReference type="ARBA" id="ARBA00022771"/>
    </source>
</evidence>
<feature type="compositionally biased region" description="Basic and acidic residues" evidence="5">
    <location>
        <begin position="405"/>
        <end position="417"/>
    </location>
</feature>
<evidence type="ECO:0000256" key="4">
    <source>
        <dbReference type="PROSITE-ProRule" id="PRU00146"/>
    </source>
</evidence>
<keyword evidence="1" id="KW-0479">Metal-binding</keyword>
<evidence type="ECO:0000313" key="8">
    <source>
        <dbReference type="Proteomes" id="UP000245383"/>
    </source>
</evidence>
<dbReference type="CDD" id="cd15535">
    <property type="entry name" value="PHD1_Rco1"/>
    <property type="match status" value="1"/>
</dbReference>
<organism evidence="7 8">
    <name type="scientific">Smittium simulii</name>
    <dbReference type="NCBI Taxonomy" id="133385"/>
    <lineage>
        <taxon>Eukaryota</taxon>
        <taxon>Fungi</taxon>
        <taxon>Fungi incertae sedis</taxon>
        <taxon>Zoopagomycota</taxon>
        <taxon>Kickxellomycotina</taxon>
        <taxon>Harpellomycetes</taxon>
        <taxon>Harpellales</taxon>
        <taxon>Legeriomycetaceae</taxon>
        <taxon>Smittium</taxon>
    </lineage>
</organism>
<dbReference type="OrthoDB" id="5876363at2759"/>
<name>A0A2T9YS90_9FUNG</name>
<feature type="compositionally biased region" description="Polar residues" evidence="5">
    <location>
        <begin position="344"/>
        <end position="355"/>
    </location>
</feature>
<dbReference type="Proteomes" id="UP000245383">
    <property type="component" value="Unassembled WGS sequence"/>
</dbReference>
<dbReference type="PROSITE" id="PS50016">
    <property type="entry name" value="ZF_PHD_2"/>
    <property type="match status" value="1"/>
</dbReference>
<evidence type="ECO:0000256" key="3">
    <source>
        <dbReference type="ARBA" id="ARBA00022833"/>
    </source>
</evidence>
<dbReference type="InterPro" id="IPR001965">
    <property type="entry name" value="Znf_PHD"/>
</dbReference>
<proteinExistence type="predicted"/>
<protein>
    <recommendedName>
        <fullName evidence="6">PHD-type domain-containing protein</fullName>
    </recommendedName>
</protein>
<dbReference type="PROSITE" id="PS01359">
    <property type="entry name" value="ZF_PHD_1"/>
    <property type="match status" value="1"/>
</dbReference>
<dbReference type="GO" id="GO:0006357">
    <property type="term" value="P:regulation of transcription by RNA polymerase II"/>
    <property type="evidence" value="ECO:0007669"/>
    <property type="project" value="TreeGrafter"/>
</dbReference>
<dbReference type="InterPro" id="IPR019787">
    <property type="entry name" value="Znf_PHD-finger"/>
</dbReference>
<sequence length="917" mass="104053">MDKARQKSEKDVLISLDLAEKLIFKESDSKISFNISEKQLLWKASKMIPMGQKSFEESDSGPLVIDPSKKFDDIKAVEQQISKLIYPQIWGKVFDIKIFSKIDPKISITISENISPKSTTINNALSNPKAFLAASKKILSLETCSDNYLQDEMYLKRPARTKRPTDRYIPDDFLLNPSKSLTKSPNINNTSKIPPQTYKKTKLVDKIIDDKLFKKNKTVKAPKTIQSVKLKISNPKIEKKKSDLDFNTENFSDIVMPKHDSTLRTETNNLASKSSSHISSILINNVKKGILEESISKRSKTTPANNTNKISIYQNNKKHGSKYVLSDYKASKSKISKRADKYLENSSTPNPIDSSDSSEKAFNYVSSRRSMIPVIDNSKPFSNHDEYIRVSNGDYNSYNNYPNLDGRKSSSSEKSESKVNPSKKSLIFESEATPYNKIELYTGRSNDYCDACNQTGKFICCDACPRVFHFLCAEPPIDEEKAQELDHWFCPQCLNKKNKPYLSDLASKSIMAPLLEKLIDSNPRTFSVPKEIKQEFSGIKINTDGVQEQPNRAKAIKGSLNPDRDYNTLVDNNGFLIFCYRCDKTALHGSMIKCDYCDLSWHLDCLFPYKVQPPGVGKKWMCPNHKDRFKTFPKFKNEILVDQTSYPAGAPNNGNIEVIEDNDLAQVLVPTDDLQLKFKVLQSKIEDNFFSVAKERSLVEAVAWNIKQSNIPKRQWLESVLNFQQQVAKYLIQSDKNSDHEANECAENINKIEEPDTKLEQDINLCSEVESLSCYESRLGLNNDSKLETADIVDKNISLRERRELLEDPLVLFAAAAIKLLCPSPSKEAYADNNDPDLSINEDLIQIISDSINKISKSADLNLEDQKIDKEVNSENFNFNKDIDIDDEINGTDTELITNDNMVATNTQIENKDQSRD</sequence>
<dbReference type="EMBL" id="MBFR01000063">
    <property type="protein sequence ID" value="PVU95176.1"/>
    <property type="molecule type" value="Genomic_DNA"/>
</dbReference>
<evidence type="ECO:0000259" key="6">
    <source>
        <dbReference type="PROSITE" id="PS50016"/>
    </source>
</evidence>
<feature type="domain" description="PHD-type" evidence="6">
    <location>
        <begin position="446"/>
        <end position="496"/>
    </location>
</feature>
<keyword evidence="8" id="KW-1185">Reference proteome</keyword>
<dbReference type="STRING" id="133385.A0A2T9YS90"/>
<dbReference type="InterPro" id="IPR013083">
    <property type="entry name" value="Znf_RING/FYVE/PHD"/>
</dbReference>
<keyword evidence="2 4" id="KW-0863">Zinc-finger</keyword>
<accession>A0A2T9YS90</accession>
<evidence type="ECO:0000256" key="1">
    <source>
        <dbReference type="ARBA" id="ARBA00022723"/>
    </source>
</evidence>
<dbReference type="InterPro" id="IPR052819">
    <property type="entry name" value="Chromatin_regulatory_protein"/>
</dbReference>
<evidence type="ECO:0000256" key="5">
    <source>
        <dbReference type="SAM" id="MobiDB-lite"/>
    </source>
</evidence>
<dbReference type="CDD" id="cd15534">
    <property type="entry name" value="PHD2_PHF12_Rco1"/>
    <property type="match status" value="1"/>
</dbReference>
<evidence type="ECO:0000313" key="7">
    <source>
        <dbReference type="EMBL" id="PVU95176.1"/>
    </source>
</evidence>
<feature type="region of interest" description="Disordered" evidence="5">
    <location>
        <begin position="340"/>
        <end position="359"/>
    </location>
</feature>
<dbReference type="PANTHER" id="PTHR47636:SF1">
    <property type="entry name" value="TRANSCRIPTIONAL REGULATORY PROTEIN RCO1"/>
    <property type="match status" value="1"/>
</dbReference>